<dbReference type="InterPro" id="IPR000408">
    <property type="entry name" value="Reg_chr_condens"/>
</dbReference>
<accession>A0A6A5C3E9</accession>
<organism evidence="4 5">
    <name type="scientific">Naegleria fowleri</name>
    <name type="common">Brain eating amoeba</name>
    <dbReference type="NCBI Taxonomy" id="5763"/>
    <lineage>
        <taxon>Eukaryota</taxon>
        <taxon>Discoba</taxon>
        <taxon>Heterolobosea</taxon>
        <taxon>Tetramitia</taxon>
        <taxon>Eutetramitia</taxon>
        <taxon>Vahlkampfiidae</taxon>
        <taxon>Naegleria</taxon>
    </lineage>
</organism>
<dbReference type="OrthoDB" id="5370059at2759"/>
<comment type="caution">
    <text evidence="4">The sequence shown here is derived from an EMBL/GenBank/DDBJ whole genome shotgun (WGS) entry which is preliminary data.</text>
</comment>
<dbReference type="PANTHER" id="PTHR45622:SF58">
    <property type="entry name" value="REGULATOR OF CHROMOSOME CONDENSATION DOMAIN-CONTAINING PROTEIN"/>
    <property type="match status" value="1"/>
</dbReference>
<feature type="region of interest" description="Disordered" evidence="3">
    <location>
        <begin position="1"/>
        <end position="77"/>
    </location>
</feature>
<dbReference type="InterPro" id="IPR051709">
    <property type="entry name" value="Ub-ligase/GTPase-reg"/>
</dbReference>
<dbReference type="RefSeq" id="XP_044565747.1">
    <property type="nucleotide sequence ID" value="XM_044703384.1"/>
</dbReference>
<evidence type="ECO:0000313" key="4">
    <source>
        <dbReference type="EMBL" id="KAF0981034.1"/>
    </source>
</evidence>
<evidence type="ECO:0000313" key="5">
    <source>
        <dbReference type="Proteomes" id="UP000444721"/>
    </source>
</evidence>
<dbReference type="VEuPathDB" id="AmoebaDB:NfTy_080100"/>
<dbReference type="GeneID" id="68120037"/>
<evidence type="ECO:0000256" key="1">
    <source>
        <dbReference type="ARBA" id="ARBA00022737"/>
    </source>
</evidence>
<evidence type="ECO:0000256" key="2">
    <source>
        <dbReference type="PROSITE-ProRule" id="PRU00235"/>
    </source>
</evidence>
<keyword evidence="5" id="KW-1185">Reference proteome</keyword>
<feature type="compositionally biased region" description="Low complexity" evidence="3">
    <location>
        <begin position="28"/>
        <end position="77"/>
    </location>
</feature>
<dbReference type="InterPro" id="IPR009091">
    <property type="entry name" value="RCC1/BLIP-II"/>
</dbReference>
<evidence type="ECO:0000256" key="3">
    <source>
        <dbReference type="SAM" id="MobiDB-lite"/>
    </source>
</evidence>
<dbReference type="Gene3D" id="2.130.10.30">
    <property type="entry name" value="Regulator of chromosome condensation 1/beta-lactamase-inhibitor protein II"/>
    <property type="match status" value="1"/>
</dbReference>
<protein>
    <submittedName>
        <fullName evidence="4">Uncharacterized protein</fullName>
    </submittedName>
</protein>
<dbReference type="PANTHER" id="PTHR45622">
    <property type="entry name" value="UBIQUITIN-PROTEIN LIGASE E3A-RELATED"/>
    <property type="match status" value="1"/>
</dbReference>
<feature type="compositionally biased region" description="Low complexity" evidence="3">
    <location>
        <begin position="1180"/>
        <end position="1199"/>
    </location>
</feature>
<dbReference type="Pfam" id="PF13540">
    <property type="entry name" value="RCC1_2"/>
    <property type="match status" value="1"/>
</dbReference>
<feature type="region of interest" description="Disordered" evidence="3">
    <location>
        <begin position="229"/>
        <end position="284"/>
    </location>
</feature>
<proteinExistence type="predicted"/>
<dbReference type="SUPFAM" id="SSF50985">
    <property type="entry name" value="RCC1/BLIP-II"/>
    <property type="match status" value="1"/>
</dbReference>
<gene>
    <name evidence="4" type="ORF">FDP41_012822</name>
</gene>
<name>A0A6A5C3E9_NAEFO</name>
<feature type="compositionally biased region" description="Low complexity" evidence="3">
    <location>
        <begin position="249"/>
        <end position="279"/>
    </location>
</feature>
<feature type="region of interest" description="Disordered" evidence="3">
    <location>
        <begin position="1179"/>
        <end position="1207"/>
    </location>
</feature>
<feature type="compositionally biased region" description="Polar residues" evidence="3">
    <location>
        <begin position="1"/>
        <end position="27"/>
    </location>
</feature>
<dbReference type="Proteomes" id="UP000444721">
    <property type="component" value="Unassembled WGS sequence"/>
</dbReference>
<feature type="repeat" description="RCC1" evidence="2">
    <location>
        <begin position="394"/>
        <end position="446"/>
    </location>
</feature>
<dbReference type="VEuPathDB" id="AmoebaDB:NF0051680"/>
<dbReference type="EMBL" id="VFQX01000016">
    <property type="protein sequence ID" value="KAF0981034.1"/>
    <property type="molecule type" value="Genomic_DNA"/>
</dbReference>
<reference evidence="4 5" key="1">
    <citation type="journal article" date="2019" name="Sci. Rep.">
        <title>Nanopore sequencing improves the draft genome of the human pathogenic amoeba Naegleria fowleri.</title>
        <authorList>
            <person name="Liechti N."/>
            <person name="Schurch N."/>
            <person name="Bruggmann R."/>
            <person name="Wittwer M."/>
        </authorList>
    </citation>
    <scope>NUCLEOTIDE SEQUENCE [LARGE SCALE GENOMIC DNA]</scope>
    <source>
        <strain evidence="4 5">ATCC 30894</strain>
    </source>
</reference>
<dbReference type="VEuPathDB" id="AmoebaDB:FDP41_012822"/>
<keyword evidence="1" id="KW-0677">Repeat</keyword>
<sequence length="1315" mass="150038">MLSHLPNISVSLQNHNSTSSTRIGSTESPKSSSSPHHPSSSHEVLPTTTTTTTTTTSLSSPILSTTRLPSPTTLSPQLCSSTISQELKIGSSSSTSSSPSDSSPKLYLQNVKSLNVHNDDDDEEESSWNIHIRGFLHHYLPHRPCHRRSSSCHDNTCSTTHHHQHHEYNYTTELATIKGMDQSIFPVSSIRRVFAFEECIVLLDENDRICIFGNLDKRLEFNSEKSILPSPITTTTTTNPSCRRHTEKPSSAVTSSSFTSASTNPNNPLEQQQQQQQQQISKRKKMISIFNKKTSMVTTDSIETSPSTTSTPFTSRFKPSHAGSLFVSMRDDFIDPRPMARSSGLPFQILKKFSLGNTSSQISCILLKYNSLTETIHDFVLGSKKHFFILTENGRVYGMGENEDGRLGFDEHIEFVESNLMIVNFYGHKIRKIVANECHTFFLTYDGGVFACGKNLGFNGMYLDLPTANVFTPLRLTLPSIHVESMAGFGESLLLLTREENALFAYGLNIGGMLATGNNLSIIGCPTRASYFFQYNEIIEDVFVVNGNSVFVTESNKIYVCGKSVNTEKPLCIFDIGSLEELEQFSIRKVVDGDGYGNILLFLTNGLDLYSYYYETSTERHIFEKVYFNVTDIASYGRNIVFISNTFSLTYCDLTVNINREAMTLMKIFSADALSDNKIIEWTIHENDLFDNEKDAERPLKLIAKFCNQFQINRKKKHPRRYVSFTDSIDYLDQFIDTKKNDNANPTQKNIWHKIALSFNESESAILRYLIEQLKLELLLEILDVPFYLRQVERDRDMLSFIKKKKKYSLIADTYFDYHKEKGNDHQWDKLFFEQHEEDILKLLIITFEYKIQTLSSAIFNYLRWKLQANSHSSPISKIEKLEYASTFNGLQNNFNQWFSLQRKKNIVFKKKKTKPMDHFLATVLMLICQKLIDALPPLSVKHTGKTYRNFLSLNMDLSPIQVAESLSKIKRLKEDITEHLTKKGLVQKVPKKRREEFQEIIIEYCKGIRFNDLFNSLCEQSHAIHFLIRYCICNCFTEKQKWIIDENKTTSHIANRRAKIHLPKGEHLLLRSYHSHASSSDTLTTSAATHLMTLGFMLDNIKEEYQDHEETIGSFSSSSGHHHHLRREFSQVEEEDFYGFIDEFSSESHSMNHQQEEHLKVQTMDEQHMKILKMFENHSSSGCDTSTSGSTTASNSSTPRRLFGLSSTATASTTLTTMENISSNNNNNSHEVVVVTEHSSNSVKSSVGDHSMEASNLSPEYDQALEYAQDLFFIQNMAIFKVRRMAKVKFPSLSNQELSKMYIDLATSHLEKKN</sequence>
<dbReference type="PROSITE" id="PS50012">
    <property type="entry name" value="RCC1_3"/>
    <property type="match status" value="1"/>
</dbReference>